<dbReference type="PIRSF" id="PIRSF006118">
    <property type="entry name" value="KDO8-P_Ptase"/>
    <property type="match status" value="1"/>
</dbReference>
<dbReference type="NCBIfam" id="TIGR01662">
    <property type="entry name" value="HAD-SF-IIIA"/>
    <property type="match status" value="1"/>
</dbReference>
<evidence type="ECO:0000256" key="1">
    <source>
        <dbReference type="ARBA" id="ARBA00001946"/>
    </source>
</evidence>
<dbReference type="PANTHER" id="PTHR21485:SF3">
    <property type="entry name" value="N-ACYLNEURAMINATE CYTIDYLYLTRANSFERASE"/>
    <property type="match status" value="1"/>
</dbReference>
<comment type="caution">
    <text evidence="7">The sequence shown here is derived from an EMBL/GenBank/DDBJ whole genome shotgun (WGS) entry which is preliminary data.</text>
</comment>
<evidence type="ECO:0000256" key="4">
    <source>
        <dbReference type="ARBA" id="ARBA00022723"/>
    </source>
</evidence>
<keyword evidence="5" id="KW-0378">Hydrolase</keyword>
<dbReference type="PANTHER" id="PTHR21485">
    <property type="entry name" value="HAD SUPERFAMILY MEMBERS CMAS AND KDSC"/>
    <property type="match status" value="1"/>
</dbReference>
<evidence type="ECO:0000256" key="2">
    <source>
        <dbReference type="ARBA" id="ARBA00005893"/>
    </source>
</evidence>
<dbReference type="CDD" id="cd01630">
    <property type="entry name" value="HAD_KDO-like"/>
    <property type="match status" value="1"/>
</dbReference>
<dbReference type="Gene3D" id="3.40.50.1000">
    <property type="entry name" value="HAD superfamily/HAD-like"/>
    <property type="match status" value="1"/>
</dbReference>
<evidence type="ECO:0000256" key="3">
    <source>
        <dbReference type="ARBA" id="ARBA00011881"/>
    </source>
</evidence>
<sequence length="171" mass="17977">MTIKLLALDVDGVLTDGTLYYTAAGEEMKAFNAQDGMGMKLLSRLGVQVAVISGRKSAALERRLDDLGVYHRRLACGDKIKGLEDICADMGVTLAEVAFMGDDLNDLPVMQVCGYKIAPVNAVTAVIKSADFVTARDGGRGAVREACDHLAGQLGLSLETAASGVTTVLVQ</sequence>
<comment type="cofactor">
    <cofactor evidence="1">
        <name>Mg(2+)</name>
        <dbReference type="ChEBI" id="CHEBI:18420"/>
    </cofactor>
</comment>
<dbReference type="RefSeq" id="WP_194215145.1">
    <property type="nucleotide sequence ID" value="NZ_CP061205.1"/>
</dbReference>
<evidence type="ECO:0000256" key="5">
    <source>
        <dbReference type="ARBA" id="ARBA00022801"/>
    </source>
</evidence>
<organism evidence="7 8">
    <name type="scientific">Kordiimonas pumila</name>
    <dbReference type="NCBI Taxonomy" id="2161677"/>
    <lineage>
        <taxon>Bacteria</taxon>
        <taxon>Pseudomonadati</taxon>
        <taxon>Pseudomonadota</taxon>
        <taxon>Alphaproteobacteria</taxon>
        <taxon>Kordiimonadales</taxon>
        <taxon>Kordiimonadaceae</taxon>
        <taxon>Kordiimonas</taxon>
    </lineage>
</organism>
<dbReference type="InterPro" id="IPR050793">
    <property type="entry name" value="CMP-NeuNAc_synthase"/>
</dbReference>
<comment type="similarity">
    <text evidence="2">Belongs to the KdsC family.</text>
</comment>
<evidence type="ECO:0000256" key="6">
    <source>
        <dbReference type="ARBA" id="ARBA00022842"/>
    </source>
</evidence>
<protein>
    <submittedName>
        <fullName evidence="7">KdsC family phosphatase</fullName>
    </submittedName>
</protein>
<dbReference type="InterPro" id="IPR023214">
    <property type="entry name" value="HAD_sf"/>
</dbReference>
<comment type="subunit">
    <text evidence="3">Homotetramer.</text>
</comment>
<dbReference type="InterPro" id="IPR006549">
    <property type="entry name" value="HAD-SF_hydro_IIIA"/>
</dbReference>
<dbReference type="EMBL" id="JBHRSL010000004">
    <property type="protein sequence ID" value="MFC3051673.1"/>
    <property type="molecule type" value="Genomic_DNA"/>
</dbReference>
<dbReference type="SUPFAM" id="SSF56784">
    <property type="entry name" value="HAD-like"/>
    <property type="match status" value="1"/>
</dbReference>
<keyword evidence="8" id="KW-1185">Reference proteome</keyword>
<dbReference type="Proteomes" id="UP001595444">
    <property type="component" value="Unassembled WGS sequence"/>
</dbReference>
<dbReference type="InterPro" id="IPR036412">
    <property type="entry name" value="HAD-like_sf"/>
</dbReference>
<reference evidence="8" key="1">
    <citation type="journal article" date="2019" name="Int. J. Syst. Evol. Microbiol.">
        <title>The Global Catalogue of Microorganisms (GCM) 10K type strain sequencing project: providing services to taxonomists for standard genome sequencing and annotation.</title>
        <authorList>
            <consortium name="The Broad Institute Genomics Platform"/>
            <consortium name="The Broad Institute Genome Sequencing Center for Infectious Disease"/>
            <person name="Wu L."/>
            <person name="Ma J."/>
        </authorList>
    </citation>
    <scope>NUCLEOTIDE SEQUENCE [LARGE SCALE GENOMIC DNA]</scope>
    <source>
        <strain evidence="8">KCTC 62164</strain>
    </source>
</reference>
<dbReference type="SFLD" id="SFLDG01136">
    <property type="entry name" value="C1.6:_Phosphoserine_Phosphatas"/>
    <property type="match status" value="1"/>
</dbReference>
<keyword evidence="6" id="KW-0460">Magnesium</keyword>
<dbReference type="SFLD" id="SFLDS00003">
    <property type="entry name" value="Haloacid_Dehalogenase"/>
    <property type="match status" value="1"/>
</dbReference>
<dbReference type="InterPro" id="IPR010023">
    <property type="entry name" value="KdsC_fam"/>
</dbReference>
<proteinExistence type="inferred from homology"/>
<accession>A0ABV7D3S7</accession>
<keyword evidence="4" id="KW-0479">Metal-binding</keyword>
<evidence type="ECO:0000313" key="7">
    <source>
        <dbReference type="EMBL" id="MFC3051673.1"/>
    </source>
</evidence>
<dbReference type="SFLD" id="SFLDG01138">
    <property type="entry name" value="C1.6.2:_Deoxy-d-mannose-octulo"/>
    <property type="match status" value="1"/>
</dbReference>
<name>A0ABV7D3S7_9PROT</name>
<dbReference type="Pfam" id="PF08282">
    <property type="entry name" value="Hydrolase_3"/>
    <property type="match status" value="1"/>
</dbReference>
<evidence type="ECO:0000313" key="8">
    <source>
        <dbReference type="Proteomes" id="UP001595444"/>
    </source>
</evidence>
<gene>
    <name evidence="7" type="ORF">ACFOKA_07145</name>
</gene>
<dbReference type="NCBIfam" id="TIGR01670">
    <property type="entry name" value="KdsC-phosphatas"/>
    <property type="match status" value="1"/>
</dbReference>